<dbReference type="InterPro" id="IPR036412">
    <property type="entry name" value="HAD-like_sf"/>
</dbReference>
<sequence>MSVIKALIFDFDGTILDTETAWYEAFREIAREHDIELTLETYGQCIGTSLHVFDPYDYLITDQKVPMDREMLHKDVHSRHTRMMAEEGIRPGILDYLAGAKQLGLRIGLASSSKRSWIDKYLAQLGIGDYFETIRTAEDVELVKPHPALYELALQDLGVQPNEAIAIEDSPNGARAAAAAGMHYIVVPNPVTTFLAFDGEPHRLQSLEELSLQALLDGIAAK</sequence>
<dbReference type="PRINTS" id="PR00413">
    <property type="entry name" value="HADHALOGNASE"/>
</dbReference>
<keyword evidence="2" id="KW-1185">Reference proteome</keyword>
<dbReference type="PANTHER" id="PTHR18901:SF38">
    <property type="entry name" value="PSEUDOURIDINE-5'-PHOSPHATASE"/>
    <property type="match status" value="1"/>
</dbReference>
<evidence type="ECO:0000313" key="1">
    <source>
        <dbReference type="EMBL" id="OCT16299.1"/>
    </source>
</evidence>
<dbReference type="InterPro" id="IPR041492">
    <property type="entry name" value="HAD_2"/>
</dbReference>
<dbReference type="STRING" id="512399.A8709_02380"/>
<evidence type="ECO:0000313" key="2">
    <source>
        <dbReference type="Proteomes" id="UP000093309"/>
    </source>
</evidence>
<dbReference type="InterPro" id="IPR023198">
    <property type="entry name" value="PGP-like_dom2"/>
</dbReference>
<dbReference type="SFLD" id="SFLDG01135">
    <property type="entry name" value="C1.5.6:_HAD__Beta-PGM__Phospha"/>
    <property type="match status" value="1"/>
</dbReference>
<dbReference type="PANTHER" id="PTHR18901">
    <property type="entry name" value="2-DEOXYGLUCOSE-6-PHOSPHATE PHOSPHATASE 2"/>
    <property type="match status" value="1"/>
</dbReference>
<comment type="caution">
    <text evidence="1">The sequence shown here is derived from an EMBL/GenBank/DDBJ whole genome shotgun (WGS) entry which is preliminary data.</text>
</comment>
<proteinExistence type="predicted"/>
<dbReference type="Gene3D" id="3.40.50.1000">
    <property type="entry name" value="HAD superfamily/HAD-like"/>
    <property type="match status" value="1"/>
</dbReference>
<dbReference type="SUPFAM" id="SSF56784">
    <property type="entry name" value="HAD-like"/>
    <property type="match status" value="1"/>
</dbReference>
<dbReference type="NCBIfam" id="TIGR01509">
    <property type="entry name" value="HAD-SF-IA-v3"/>
    <property type="match status" value="1"/>
</dbReference>
<dbReference type="AlphaFoldDB" id="A0A1C1A6V7"/>
<dbReference type="SFLD" id="SFLDG01129">
    <property type="entry name" value="C1.5:_HAD__Beta-PGM__Phosphata"/>
    <property type="match status" value="1"/>
</dbReference>
<dbReference type="Proteomes" id="UP000093309">
    <property type="component" value="Unassembled WGS sequence"/>
</dbReference>
<name>A0A1C1A6V7_9BACL</name>
<reference evidence="2" key="1">
    <citation type="submission" date="2016-05" db="EMBL/GenBank/DDBJ databases">
        <title>Paenibacillus oryzae. sp. nov., isolated from the rice root.</title>
        <authorList>
            <person name="Zhang J."/>
            <person name="Zhang X."/>
        </authorList>
    </citation>
    <scope>NUCLEOTIDE SEQUENCE [LARGE SCALE GENOMIC DNA]</scope>
    <source>
        <strain evidence="2">KCTC13222</strain>
    </source>
</reference>
<dbReference type="Pfam" id="PF13419">
    <property type="entry name" value="HAD_2"/>
    <property type="match status" value="1"/>
</dbReference>
<accession>A0A1C1A6V7</accession>
<organism evidence="1 2">
    <name type="scientific">Paenibacillus pectinilyticus</name>
    <dbReference type="NCBI Taxonomy" id="512399"/>
    <lineage>
        <taxon>Bacteria</taxon>
        <taxon>Bacillati</taxon>
        <taxon>Bacillota</taxon>
        <taxon>Bacilli</taxon>
        <taxon>Bacillales</taxon>
        <taxon>Paenibacillaceae</taxon>
        <taxon>Paenibacillus</taxon>
    </lineage>
</organism>
<dbReference type="InterPro" id="IPR006439">
    <property type="entry name" value="HAD-SF_hydro_IA"/>
</dbReference>
<dbReference type="InterPro" id="IPR023214">
    <property type="entry name" value="HAD_sf"/>
</dbReference>
<gene>
    <name evidence="1" type="ORF">A8709_02380</name>
</gene>
<dbReference type="RefSeq" id="WP_065851071.1">
    <property type="nucleotide sequence ID" value="NZ_LYPC01000011.1"/>
</dbReference>
<dbReference type="EMBL" id="LYPC01000011">
    <property type="protein sequence ID" value="OCT16299.1"/>
    <property type="molecule type" value="Genomic_DNA"/>
</dbReference>
<protein>
    <submittedName>
        <fullName evidence="1">Phosphoglycolate phosphatase</fullName>
    </submittedName>
</protein>
<dbReference type="OrthoDB" id="9797743at2"/>
<dbReference type="SFLD" id="SFLDS00003">
    <property type="entry name" value="Haloacid_Dehalogenase"/>
    <property type="match status" value="1"/>
</dbReference>
<dbReference type="Gene3D" id="1.10.150.240">
    <property type="entry name" value="Putative phosphatase, domain 2"/>
    <property type="match status" value="1"/>
</dbReference>